<sequence length="180" mass="19913">MSSNLQVGEGTQSQVAPERVFFANLGSWAIMYCMTPSLITIVILGIAIIVLVVWLILLERRIAKLVGGSDASSLEDTITKNQKDLGELFAFKQAVETEINEIDKRMKKKLHGVRMLRFNPFHGTGSGGNQSFATAFLDEEGNGAVLSSLYSREKVSIFAKPVVNRTSEFELSEEEKEVLK</sequence>
<organism evidence="2 3">
    <name type="scientific">Candidatus Lloydbacteria bacterium RIFCSPHIGHO2_01_FULL_49_22</name>
    <dbReference type="NCBI Taxonomy" id="1798658"/>
    <lineage>
        <taxon>Bacteria</taxon>
        <taxon>Candidatus Lloydiibacteriota</taxon>
    </lineage>
</organism>
<dbReference type="AlphaFoldDB" id="A0A1G2CV40"/>
<name>A0A1G2CV40_9BACT</name>
<protein>
    <recommendedName>
        <fullName evidence="4">DUF4446 domain-containing protein</fullName>
    </recommendedName>
</protein>
<gene>
    <name evidence="2" type="ORF">A2845_02870</name>
</gene>
<accession>A0A1G2CV40</accession>
<keyword evidence="1" id="KW-0812">Transmembrane</keyword>
<evidence type="ECO:0000313" key="2">
    <source>
        <dbReference type="EMBL" id="OGZ05235.1"/>
    </source>
</evidence>
<evidence type="ECO:0000313" key="3">
    <source>
        <dbReference type="Proteomes" id="UP000177122"/>
    </source>
</evidence>
<reference evidence="2 3" key="1">
    <citation type="journal article" date="2016" name="Nat. Commun.">
        <title>Thousands of microbial genomes shed light on interconnected biogeochemical processes in an aquifer system.</title>
        <authorList>
            <person name="Anantharaman K."/>
            <person name="Brown C.T."/>
            <person name="Hug L.A."/>
            <person name="Sharon I."/>
            <person name="Castelle C.J."/>
            <person name="Probst A.J."/>
            <person name="Thomas B.C."/>
            <person name="Singh A."/>
            <person name="Wilkins M.J."/>
            <person name="Karaoz U."/>
            <person name="Brodie E.L."/>
            <person name="Williams K.H."/>
            <person name="Hubbard S.S."/>
            <person name="Banfield J.F."/>
        </authorList>
    </citation>
    <scope>NUCLEOTIDE SEQUENCE [LARGE SCALE GENOMIC DNA]</scope>
</reference>
<comment type="caution">
    <text evidence="2">The sequence shown here is derived from an EMBL/GenBank/DDBJ whole genome shotgun (WGS) entry which is preliminary data.</text>
</comment>
<dbReference type="Proteomes" id="UP000177122">
    <property type="component" value="Unassembled WGS sequence"/>
</dbReference>
<keyword evidence="1" id="KW-1133">Transmembrane helix</keyword>
<keyword evidence="1" id="KW-0472">Membrane</keyword>
<dbReference type="Pfam" id="PF14584">
    <property type="entry name" value="DUF4446"/>
    <property type="match status" value="1"/>
</dbReference>
<evidence type="ECO:0000256" key="1">
    <source>
        <dbReference type="SAM" id="Phobius"/>
    </source>
</evidence>
<proteinExistence type="predicted"/>
<evidence type="ECO:0008006" key="4">
    <source>
        <dbReference type="Google" id="ProtNLM"/>
    </source>
</evidence>
<feature type="transmembrane region" description="Helical" evidence="1">
    <location>
        <begin position="29"/>
        <end position="57"/>
    </location>
</feature>
<dbReference type="InterPro" id="IPR027981">
    <property type="entry name" value="DUF4446"/>
</dbReference>
<dbReference type="EMBL" id="MHLI01000015">
    <property type="protein sequence ID" value="OGZ05235.1"/>
    <property type="molecule type" value="Genomic_DNA"/>
</dbReference>